<comment type="catalytic activity">
    <reaction evidence="14">
        <text>L-cysteinyl-[protein] + hexadecanoyl-CoA = S-hexadecanoyl-L-cysteinyl-[protein] + CoA</text>
        <dbReference type="Rhea" id="RHEA:36683"/>
        <dbReference type="Rhea" id="RHEA-COMP:10131"/>
        <dbReference type="Rhea" id="RHEA-COMP:11032"/>
        <dbReference type="ChEBI" id="CHEBI:29950"/>
        <dbReference type="ChEBI" id="CHEBI:57287"/>
        <dbReference type="ChEBI" id="CHEBI:57379"/>
        <dbReference type="ChEBI" id="CHEBI:74151"/>
        <dbReference type="EC" id="2.3.1.225"/>
    </reaction>
</comment>
<dbReference type="PANTHER" id="PTHR22883:SF43">
    <property type="entry name" value="PALMITOYLTRANSFERASE APP"/>
    <property type="match status" value="1"/>
</dbReference>
<feature type="compositionally biased region" description="Low complexity" evidence="15">
    <location>
        <begin position="726"/>
        <end position="736"/>
    </location>
</feature>
<keyword evidence="4 16" id="KW-0812">Transmembrane</keyword>
<evidence type="ECO:0000256" key="3">
    <source>
        <dbReference type="ARBA" id="ARBA00022679"/>
    </source>
</evidence>
<dbReference type="PROSITE" id="PS50216">
    <property type="entry name" value="DHHC"/>
    <property type="match status" value="1"/>
</dbReference>
<feature type="region of interest" description="Disordered" evidence="15">
    <location>
        <begin position="1"/>
        <end position="345"/>
    </location>
</feature>
<feature type="transmembrane region" description="Helical" evidence="16">
    <location>
        <begin position="569"/>
        <end position="591"/>
    </location>
</feature>
<feature type="compositionally biased region" description="Polar residues" evidence="15">
    <location>
        <begin position="228"/>
        <end position="246"/>
    </location>
</feature>
<evidence type="ECO:0000313" key="19">
    <source>
        <dbReference type="Proteomes" id="UP000613401"/>
    </source>
</evidence>
<keyword evidence="19" id="KW-1185">Reference proteome</keyword>
<evidence type="ECO:0000256" key="9">
    <source>
        <dbReference type="ARBA" id="ARBA00023315"/>
    </source>
</evidence>
<proteinExistence type="inferred from homology"/>
<dbReference type="InterPro" id="IPR001594">
    <property type="entry name" value="Palmitoyltrfase_DHHC"/>
</dbReference>
<feature type="compositionally biased region" description="Polar residues" evidence="15">
    <location>
        <begin position="118"/>
        <end position="152"/>
    </location>
</feature>
<dbReference type="GO" id="GO:0005783">
    <property type="term" value="C:endoplasmic reticulum"/>
    <property type="evidence" value="ECO:0007669"/>
    <property type="project" value="TreeGrafter"/>
</dbReference>
<sequence length="943" mass="103395">MASKDHGSGPNKPPADDDGFPKPQFPGRSDRPGPPSIISSRMTDIASDDGGEAATQQTLSENPRRKSGMASETVSRPGTAKTGMSGSREGWRRGPPPRLNYITSLHEKRGSIGGGSTAGSVNTRPPSSASRSHVPSLTSSAFFRPMSSQKLQAQRGGASRPSTQNRQQPTLEDAEPAEPSPAAAAAVASGGPNARHSVISNPVSNPVARLQRQLSGDGEGRPPPSRGTEYTDQGTYDRITANTSPTHGHYPAGSMSESVTPIYRQQRNSRNLSVNVDRRFRDRGNQSPAKSPRSFRSSFLLPGRSDGEQNKSNRSLPGAEKLSSNASTPRLNPVDSSRPVDKNNLRKSKTNLGYVFEYFEGNTVFCLGGRFQNTKHRPVNVATGLFIIIPAVLFFIFSAPWIWHNISPAIPITFAYLFYICISSFLHASVSDPGILPRNLHVFPPLEPTEDPLRLGPPTNDWTLIKSAESSTAAMEVPVKHCRTCNIWRPPRAHHCRLCDNCIETHDHHCVWLNNCVGRRNYRYFFAFVSSATFLSLYLLGASLAQILIHMNLSGISFGQSIDDFRVPFAMVIYGFISFLYPAALMGYHIFLMARGETTREYINSHKFIKKERFRAFTQGSILKNWIVVLCRPRPPTYYQFKKRYNSGDQRLGAYREQPKGDSQGMEMHSVKPASGFQGPRQHHDNSNRSREDDNQYPDGFYRGTGRFARENFESERRERERERGQQQQQQQQQQRTFGASPYRSAAFEYMDTGGRGRSEEEWGRVFMEAFRRRAGGGGGGGGGGSGRMGMDEREGYGGGGGYEPRGYGEEREMGYEEFLSGVFGGGGFGGRFGPEAGSYGHGYGSGGGGGGGVGVSFEEMFGPPPGFGEGSSPGAGGGYGGGGGPGYNRADEQNERDRRGGAGMTRDEFDNMFRARFEGPSINGYASGPPPADLFDRWYTDW</sequence>
<feature type="region of interest" description="Disordered" evidence="15">
    <location>
        <begin position="650"/>
        <end position="744"/>
    </location>
</feature>
<feature type="domain" description="Palmitoyltransferase DHHC" evidence="17">
    <location>
        <begin position="480"/>
        <end position="605"/>
    </location>
</feature>
<dbReference type="GeneID" id="69015805"/>
<dbReference type="Pfam" id="PF01529">
    <property type="entry name" value="DHHC"/>
    <property type="match status" value="1"/>
</dbReference>
<reference evidence="18" key="1">
    <citation type="journal article" date="2020" name="Phytopathology">
        <title>Genome sequence and comparative analysis of Colletotrichum gloeosporioides isolated from Liriodendron leaves.</title>
        <authorList>
            <person name="Fu F.F."/>
            <person name="Hao Z."/>
            <person name="Wang P."/>
            <person name="Lu Y."/>
            <person name="Xue L.J."/>
            <person name="Wei G."/>
            <person name="Tian Y."/>
            <person name="Baishi H."/>
            <person name="Xu H."/>
            <person name="Shi J."/>
            <person name="Cheng T."/>
            <person name="Wang G."/>
            <person name="Yi Y."/>
            <person name="Chen J."/>
        </authorList>
    </citation>
    <scope>NUCLEOTIDE SEQUENCE</scope>
    <source>
        <strain evidence="18">Lc1</strain>
    </source>
</reference>
<keyword evidence="5 16" id="KW-1133">Transmembrane helix</keyword>
<evidence type="ECO:0000256" key="8">
    <source>
        <dbReference type="ARBA" id="ARBA00023288"/>
    </source>
</evidence>
<evidence type="ECO:0000256" key="15">
    <source>
        <dbReference type="SAM" id="MobiDB-lite"/>
    </source>
</evidence>
<dbReference type="EMBL" id="WVTB01000030">
    <property type="protein sequence ID" value="KAF3807210.1"/>
    <property type="molecule type" value="Genomic_DNA"/>
</dbReference>
<evidence type="ECO:0000259" key="17">
    <source>
        <dbReference type="Pfam" id="PF01529"/>
    </source>
</evidence>
<comment type="subcellular location">
    <subcellularLocation>
        <location evidence="1">Endomembrane system</location>
        <topology evidence="1">Multi-pass membrane protein</topology>
    </subcellularLocation>
</comment>
<feature type="compositionally biased region" description="Basic and acidic residues" evidence="15">
    <location>
        <begin position="890"/>
        <end position="908"/>
    </location>
</feature>
<keyword evidence="3 18" id="KW-0808">Transferase</keyword>
<dbReference type="AlphaFoldDB" id="A0A8H4CNI5"/>
<evidence type="ECO:0000256" key="16">
    <source>
        <dbReference type="SAM" id="Phobius"/>
    </source>
</evidence>
<keyword evidence="9" id="KW-0012">Acyltransferase</keyword>
<dbReference type="RefSeq" id="XP_045266369.1">
    <property type="nucleotide sequence ID" value="XM_045408626.1"/>
</dbReference>
<feature type="transmembrane region" description="Helical" evidence="16">
    <location>
        <begin position="379"/>
        <end position="403"/>
    </location>
</feature>
<keyword evidence="8" id="KW-0449">Lipoprotein</keyword>
<evidence type="ECO:0000256" key="11">
    <source>
        <dbReference type="ARBA" id="ARBA00039207"/>
    </source>
</evidence>
<dbReference type="GO" id="GO:0019706">
    <property type="term" value="F:protein-cysteine S-palmitoyltransferase activity"/>
    <property type="evidence" value="ECO:0007669"/>
    <property type="project" value="UniProtKB-EC"/>
</dbReference>
<evidence type="ECO:0000256" key="7">
    <source>
        <dbReference type="ARBA" id="ARBA00023139"/>
    </source>
</evidence>
<organism evidence="18 19">
    <name type="scientific">Colletotrichum gloeosporioides</name>
    <name type="common">Anthracnose fungus</name>
    <name type="synonym">Glomerella cingulata</name>
    <dbReference type="NCBI Taxonomy" id="474922"/>
    <lineage>
        <taxon>Eukaryota</taxon>
        <taxon>Fungi</taxon>
        <taxon>Dikarya</taxon>
        <taxon>Ascomycota</taxon>
        <taxon>Pezizomycotina</taxon>
        <taxon>Sordariomycetes</taxon>
        <taxon>Hypocreomycetidae</taxon>
        <taxon>Glomerellales</taxon>
        <taxon>Glomerellaceae</taxon>
        <taxon>Colletotrichum</taxon>
        <taxon>Colletotrichum gloeosporioides species complex</taxon>
    </lineage>
</organism>
<dbReference type="InterPro" id="IPR039859">
    <property type="entry name" value="PFA4/ZDH16/20/ERF2-like"/>
</dbReference>
<reference evidence="18" key="2">
    <citation type="submission" date="2020-03" db="EMBL/GenBank/DDBJ databases">
        <authorList>
            <person name="Fu F.-F."/>
            <person name="Chen J."/>
        </authorList>
    </citation>
    <scope>NUCLEOTIDE SEQUENCE</scope>
    <source>
        <strain evidence="18">Lc1</strain>
    </source>
</reference>
<evidence type="ECO:0000256" key="2">
    <source>
        <dbReference type="ARBA" id="ARBA00012210"/>
    </source>
</evidence>
<keyword evidence="6 16" id="KW-0472">Membrane</keyword>
<gene>
    <name evidence="18" type="ORF">GCG54_00008665</name>
</gene>
<evidence type="ECO:0000256" key="14">
    <source>
        <dbReference type="ARBA" id="ARBA00048048"/>
    </source>
</evidence>
<evidence type="ECO:0000256" key="1">
    <source>
        <dbReference type="ARBA" id="ARBA00004127"/>
    </source>
</evidence>
<evidence type="ECO:0000313" key="18">
    <source>
        <dbReference type="EMBL" id="KAF3807210.1"/>
    </source>
</evidence>
<feature type="compositionally biased region" description="Polar residues" evidence="15">
    <location>
        <begin position="160"/>
        <end position="170"/>
    </location>
</feature>
<feature type="compositionally biased region" description="Low complexity" evidence="15">
    <location>
        <begin position="180"/>
        <end position="194"/>
    </location>
</feature>
<feature type="compositionally biased region" description="Polar residues" evidence="15">
    <location>
        <begin position="285"/>
        <end position="297"/>
    </location>
</feature>
<feature type="compositionally biased region" description="Basic and acidic residues" evidence="15">
    <location>
        <begin position="682"/>
        <end position="694"/>
    </location>
</feature>
<evidence type="ECO:0000256" key="10">
    <source>
        <dbReference type="ARBA" id="ARBA00023463"/>
    </source>
</evidence>
<evidence type="ECO:0000256" key="6">
    <source>
        <dbReference type="ARBA" id="ARBA00023136"/>
    </source>
</evidence>
<feature type="transmembrane region" description="Helical" evidence="16">
    <location>
        <begin position="524"/>
        <end position="549"/>
    </location>
</feature>
<dbReference type="EC" id="2.3.1.225" evidence="2"/>
<evidence type="ECO:0000256" key="12">
    <source>
        <dbReference type="ARBA" id="ARBA00042315"/>
    </source>
</evidence>
<feature type="transmembrane region" description="Helical" evidence="16">
    <location>
        <begin position="409"/>
        <end position="430"/>
    </location>
</feature>
<evidence type="ECO:0000256" key="5">
    <source>
        <dbReference type="ARBA" id="ARBA00022989"/>
    </source>
</evidence>
<feature type="compositionally biased region" description="Basic and acidic residues" evidence="15">
    <location>
        <begin position="708"/>
        <end position="725"/>
    </location>
</feature>
<feature type="compositionally biased region" description="Gly residues" evidence="15">
    <location>
        <begin position="868"/>
        <end position="887"/>
    </location>
</feature>
<name>A0A8H4CNI5_COLGL</name>
<dbReference type="PANTHER" id="PTHR22883">
    <property type="entry name" value="ZINC FINGER DHHC DOMAIN CONTAINING PROTEIN"/>
    <property type="match status" value="1"/>
</dbReference>
<evidence type="ECO:0000256" key="4">
    <source>
        <dbReference type="ARBA" id="ARBA00022692"/>
    </source>
</evidence>
<comment type="similarity">
    <text evidence="10">Belongs to the DHHC palmitoyltransferase family. ERF2/ZDHHC9 subfamily.</text>
</comment>
<comment type="caution">
    <text evidence="18">The sequence shown here is derived from an EMBL/GenBank/DDBJ whole genome shotgun (WGS) entry which is preliminary data.</text>
</comment>
<dbReference type="GO" id="GO:0006612">
    <property type="term" value="P:protein targeting to membrane"/>
    <property type="evidence" value="ECO:0007669"/>
    <property type="project" value="TreeGrafter"/>
</dbReference>
<accession>A0A8H4CNI5</accession>
<protein>
    <recommendedName>
        <fullName evidence="11">Palmitoyltransferase ERF2</fullName>
        <ecNumber evidence="2">2.3.1.225</ecNumber>
    </recommendedName>
    <alternativeName>
        <fullName evidence="12">DHHC cysteine-rich domain-containing protein ERF2</fullName>
    </alternativeName>
    <alternativeName>
        <fullName evidence="13">Ras protein acyltransferase</fullName>
    </alternativeName>
</protein>
<feature type="compositionally biased region" description="Polar residues" evidence="15">
    <location>
        <begin position="255"/>
        <end position="274"/>
    </location>
</feature>
<evidence type="ECO:0000256" key="13">
    <source>
        <dbReference type="ARBA" id="ARBA00042554"/>
    </source>
</evidence>
<feature type="region of interest" description="Disordered" evidence="15">
    <location>
        <begin position="866"/>
        <end position="908"/>
    </location>
</feature>
<keyword evidence="7" id="KW-0564">Palmitate</keyword>
<dbReference type="Proteomes" id="UP000613401">
    <property type="component" value="Unassembled WGS sequence"/>
</dbReference>
<dbReference type="GO" id="GO:0005794">
    <property type="term" value="C:Golgi apparatus"/>
    <property type="evidence" value="ECO:0007669"/>
    <property type="project" value="TreeGrafter"/>
</dbReference>